<dbReference type="InterPro" id="IPR036043">
    <property type="entry name" value="Phosphoglycerate_kinase_sf"/>
</dbReference>
<dbReference type="InterPro" id="IPR015911">
    <property type="entry name" value="Phosphoglycerate_kinase_CS"/>
</dbReference>
<feature type="binding site" evidence="14 15">
    <location>
        <begin position="21"/>
        <end position="23"/>
    </location>
    <ligand>
        <name>substrate</name>
    </ligand>
</feature>
<feature type="binding site" evidence="14 16">
    <location>
        <position position="201"/>
    </location>
    <ligand>
        <name>ATP</name>
        <dbReference type="ChEBI" id="CHEBI:30616"/>
    </ligand>
</feature>
<dbReference type="PRINTS" id="PR00477">
    <property type="entry name" value="PHGLYCKINASE"/>
</dbReference>
<comment type="similarity">
    <text evidence="4 14 17">Belongs to the phosphoglycerate kinase family.</text>
</comment>
<dbReference type="AlphaFoldDB" id="A0A2N3LNH0"/>
<feature type="binding site" evidence="14 15">
    <location>
        <begin position="59"/>
        <end position="62"/>
    </location>
    <ligand>
        <name>substrate</name>
    </ligand>
</feature>
<feature type="binding site" evidence="15">
    <location>
        <position position="151"/>
    </location>
    <ligand>
        <name>(2R)-3-phosphoglycerate</name>
        <dbReference type="ChEBI" id="CHEBI:58272"/>
    </ligand>
</feature>
<evidence type="ECO:0000256" key="16">
    <source>
        <dbReference type="PIRSR" id="PIRSR000724-2"/>
    </source>
</evidence>
<dbReference type="Pfam" id="PF00162">
    <property type="entry name" value="PGK"/>
    <property type="match status" value="1"/>
</dbReference>
<dbReference type="GO" id="GO:0006096">
    <property type="term" value="P:glycolytic process"/>
    <property type="evidence" value="ECO:0007669"/>
    <property type="project" value="UniProtKB-UniRule"/>
</dbReference>
<feature type="binding site" evidence="14 16">
    <location>
        <begin position="350"/>
        <end position="353"/>
    </location>
    <ligand>
        <name>ATP</name>
        <dbReference type="ChEBI" id="CHEBI:30616"/>
    </ligand>
</feature>
<feature type="binding site" evidence="15">
    <location>
        <position position="118"/>
    </location>
    <ligand>
        <name>(2R)-3-phosphoglycerate</name>
        <dbReference type="ChEBI" id="CHEBI:58272"/>
    </ligand>
</feature>
<evidence type="ECO:0000256" key="1">
    <source>
        <dbReference type="ARBA" id="ARBA00000642"/>
    </source>
</evidence>
<keyword evidence="9 14" id="KW-0808">Transferase</keyword>
<dbReference type="PROSITE" id="PS00111">
    <property type="entry name" value="PGLYCERATE_KINASE"/>
    <property type="match status" value="1"/>
</dbReference>
<feature type="binding site" evidence="15">
    <location>
        <position position="36"/>
    </location>
    <ligand>
        <name>(2R)-3-phosphoglycerate</name>
        <dbReference type="ChEBI" id="CHEBI:58272"/>
    </ligand>
</feature>
<comment type="subcellular location">
    <subcellularLocation>
        <location evidence="2 14">Cytoplasm</location>
    </subcellularLocation>
</comment>
<keyword evidence="8 14" id="KW-0963">Cytoplasm</keyword>
<proteinExistence type="inferred from homology"/>
<evidence type="ECO:0000313" key="18">
    <source>
        <dbReference type="EMBL" id="PKR86166.1"/>
    </source>
</evidence>
<accession>A0A2N3LNH0</accession>
<evidence type="ECO:0000256" key="7">
    <source>
        <dbReference type="ARBA" id="ARBA00016471"/>
    </source>
</evidence>
<dbReference type="InterPro" id="IPR001576">
    <property type="entry name" value="Phosphoglycerate_kinase"/>
</dbReference>
<comment type="catalytic activity">
    <reaction evidence="1 14 17">
        <text>(2R)-3-phosphoglycerate + ATP = (2R)-3-phospho-glyceroyl phosphate + ADP</text>
        <dbReference type="Rhea" id="RHEA:14801"/>
        <dbReference type="ChEBI" id="CHEBI:30616"/>
        <dbReference type="ChEBI" id="CHEBI:57604"/>
        <dbReference type="ChEBI" id="CHEBI:58272"/>
        <dbReference type="ChEBI" id="CHEBI:456216"/>
        <dbReference type="EC" id="2.7.2.3"/>
    </reaction>
</comment>
<evidence type="ECO:0000256" key="3">
    <source>
        <dbReference type="ARBA" id="ARBA00004838"/>
    </source>
</evidence>
<evidence type="ECO:0000256" key="2">
    <source>
        <dbReference type="ARBA" id="ARBA00004496"/>
    </source>
</evidence>
<dbReference type="GO" id="GO:0004618">
    <property type="term" value="F:phosphoglycerate kinase activity"/>
    <property type="evidence" value="ECO:0007669"/>
    <property type="project" value="UniProtKB-UniRule"/>
</dbReference>
<dbReference type="GO" id="GO:0006094">
    <property type="term" value="P:gluconeogenesis"/>
    <property type="evidence" value="ECO:0007669"/>
    <property type="project" value="TreeGrafter"/>
</dbReference>
<keyword evidence="13 14" id="KW-0324">Glycolysis</keyword>
<evidence type="ECO:0000256" key="9">
    <source>
        <dbReference type="ARBA" id="ARBA00022679"/>
    </source>
</evidence>
<dbReference type="EMBL" id="PIQO01000002">
    <property type="protein sequence ID" value="PKR86166.1"/>
    <property type="molecule type" value="Genomic_DNA"/>
</dbReference>
<dbReference type="FunFam" id="3.40.50.1260:FF:000002">
    <property type="entry name" value="Phosphoglycerate kinase"/>
    <property type="match status" value="1"/>
</dbReference>
<dbReference type="SUPFAM" id="SSF53748">
    <property type="entry name" value="Phosphoglycerate kinase"/>
    <property type="match status" value="1"/>
</dbReference>
<dbReference type="EC" id="2.7.2.3" evidence="6 14"/>
<feature type="binding site" evidence="14">
    <location>
        <position position="151"/>
    </location>
    <ligand>
        <name>substrate</name>
    </ligand>
</feature>
<dbReference type="GO" id="GO:0005524">
    <property type="term" value="F:ATP binding"/>
    <property type="evidence" value="ECO:0007669"/>
    <property type="project" value="UniProtKB-KW"/>
</dbReference>
<name>A0A2N3LNH0_9BACI</name>
<keyword evidence="14" id="KW-0597">Phosphoprotein</keyword>
<evidence type="ECO:0000256" key="13">
    <source>
        <dbReference type="ARBA" id="ARBA00023152"/>
    </source>
</evidence>
<dbReference type="RefSeq" id="WP_101352805.1">
    <property type="nucleotide sequence ID" value="NZ_PIQO01000002.1"/>
</dbReference>
<keyword evidence="19" id="KW-1185">Reference proteome</keyword>
<gene>
    <name evidence="14 18" type="primary">pgk</name>
    <name evidence="18" type="ORF">CWO92_03420</name>
</gene>
<evidence type="ECO:0000256" key="14">
    <source>
        <dbReference type="HAMAP-Rule" id="MF_00145"/>
    </source>
</evidence>
<dbReference type="OrthoDB" id="9808460at2"/>
<keyword evidence="11 14" id="KW-0418">Kinase</keyword>
<dbReference type="GO" id="GO:0043531">
    <property type="term" value="F:ADP binding"/>
    <property type="evidence" value="ECO:0007669"/>
    <property type="project" value="TreeGrafter"/>
</dbReference>
<comment type="pathway">
    <text evidence="3 14">Carbohydrate degradation; glycolysis; pyruvate from D-glyceraldehyde 3-phosphate: step 2/5.</text>
</comment>
<evidence type="ECO:0000256" key="4">
    <source>
        <dbReference type="ARBA" id="ARBA00008982"/>
    </source>
</evidence>
<evidence type="ECO:0000256" key="10">
    <source>
        <dbReference type="ARBA" id="ARBA00022741"/>
    </source>
</evidence>
<protein>
    <recommendedName>
        <fullName evidence="7 14">Phosphoglycerate kinase</fullName>
        <ecNumber evidence="6 14">2.7.2.3</ecNumber>
    </recommendedName>
</protein>
<evidence type="ECO:0000256" key="17">
    <source>
        <dbReference type="RuleBase" id="RU000532"/>
    </source>
</evidence>
<keyword evidence="12 14" id="KW-0067">ATP-binding</keyword>
<dbReference type="CDD" id="cd00318">
    <property type="entry name" value="Phosphoglycerate_kinase"/>
    <property type="match status" value="1"/>
</dbReference>
<evidence type="ECO:0000256" key="11">
    <source>
        <dbReference type="ARBA" id="ARBA00022777"/>
    </source>
</evidence>
<dbReference type="PANTHER" id="PTHR11406">
    <property type="entry name" value="PHOSPHOGLYCERATE KINASE"/>
    <property type="match status" value="1"/>
</dbReference>
<dbReference type="Proteomes" id="UP000233440">
    <property type="component" value="Unassembled WGS sequence"/>
</dbReference>
<feature type="binding site" evidence="14">
    <location>
        <position position="36"/>
    </location>
    <ligand>
        <name>substrate</name>
    </ligand>
</feature>
<comment type="caution">
    <text evidence="14">Lacks conserved residue(s) required for the propagation of feature annotation.</text>
</comment>
<evidence type="ECO:0000256" key="6">
    <source>
        <dbReference type="ARBA" id="ARBA00013061"/>
    </source>
</evidence>
<dbReference type="PIRSF" id="PIRSF000724">
    <property type="entry name" value="Pgk"/>
    <property type="match status" value="1"/>
</dbReference>
<comment type="subunit">
    <text evidence="5 14">Monomer.</text>
</comment>
<organism evidence="18 19">
    <name type="scientific">Heyndrickxia camelliae</name>
    <dbReference type="NCBI Taxonomy" id="1707093"/>
    <lineage>
        <taxon>Bacteria</taxon>
        <taxon>Bacillati</taxon>
        <taxon>Bacillota</taxon>
        <taxon>Bacilli</taxon>
        <taxon>Bacillales</taxon>
        <taxon>Bacillaceae</taxon>
        <taxon>Heyndrickxia</taxon>
    </lineage>
</organism>
<reference evidence="18 19" key="1">
    <citation type="submission" date="2017-11" db="EMBL/GenBank/DDBJ databases">
        <title>Bacillus camelliae sp. nov., isolated from pu'er tea.</title>
        <authorList>
            <person name="Niu L."/>
        </authorList>
    </citation>
    <scope>NUCLEOTIDE SEQUENCE [LARGE SCALE GENOMIC DNA]</scope>
    <source>
        <strain evidence="18 19">7578-1</strain>
    </source>
</reference>
<evidence type="ECO:0000313" key="19">
    <source>
        <dbReference type="Proteomes" id="UP000233440"/>
    </source>
</evidence>
<evidence type="ECO:0000256" key="15">
    <source>
        <dbReference type="PIRSR" id="PIRSR000724-1"/>
    </source>
</evidence>
<dbReference type="GO" id="GO:0005829">
    <property type="term" value="C:cytosol"/>
    <property type="evidence" value="ECO:0007669"/>
    <property type="project" value="TreeGrafter"/>
</dbReference>
<evidence type="ECO:0000256" key="8">
    <source>
        <dbReference type="ARBA" id="ARBA00022490"/>
    </source>
</evidence>
<comment type="caution">
    <text evidence="18">The sequence shown here is derived from an EMBL/GenBank/DDBJ whole genome shotgun (WGS) entry which is preliminary data.</text>
</comment>
<dbReference type="FunFam" id="3.40.50.1260:FF:000001">
    <property type="entry name" value="Phosphoglycerate kinase"/>
    <property type="match status" value="1"/>
</dbReference>
<dbReference type="HAMAP" id="MF_00145">
    <property type="entry name" value="Phosphoglyc_kinase"/>
    <property type="match status" value="1"/>
</dbReference>
<dbReference type="UniPathway" id="UPA00109">
    <property type="reaction ID" value="UER00185"/>
</dbReference>
<feature type="modified residue" description="Phosphothreonine" evidence="14">
    <location>
        <position position="299"/>
    </location>
</feature>
<evidence type="ECO:0000256" key="12">
    <source>
        <dbReference type="ARBA" id="ARBA00022840"/>
    </source>
</evidence>
<dbReference type="Gene3D" id="3.40.50.1260">
    <property type="entry name" value="Phosphoglycerate kinase, N-terminal domain"/>
    <property type="match status" value="2"/>
</dbReference>
<keyword evidence="10 14" id="KW-0547">Nucleotide-binding</keyword>
<dbReference type="InterPro" id="IPR015824">
    <property type="entry name" value="Phosphoglycerate_kinase_N"/>
</dbReference>
<feature type="modified residue" description="Phosphoserine" evidence="14">
    <location>
        <position position="183"/>
    </location>
</feature>
<evidence type="ECO:0000256" key="5">
    <source>
        <dbReference type="ARBA" id="ARBA00011245"/>
    </source>
</evidence>
<dbReference type="PANTHER" id="PTHR11406:SF23">
    <property type="entry name" value="PHOSPHOGLYCERATE KINASE 1, CHLOROPLASTIC-RELATED"/>
    <property type="match status" value="1"/>
</dbReference>
<feature type="binding site" evidence="14 16">
    <location>
        <position position="323"/>
    </location>
    <ligand>
        <name>ATP</name>
        <dbReference type="ChEBI" id="CHEBI:30616"/>
    </ligand>
</feature>
<feature type="binding site" evidence="14">
    <location>
        <position position="118"/>
    </location>
    <ligand>
        <name>substrate</name>
    </ligand>
</feature>
<sequence>MNKKSIKDIDLAGKRVFCRVDFNVPLENGNVTDDTRIRAALPTIQYLMDQGAKVILASHLGRPKGKVVEELRLTPVAKRLSELLKKDIRKSNEAYGEIAKSDVEKLENGDVLLLENVRFYPGEEKNDPELAKAFAELADIYVNDAFGAAHRAHASTEGIAKYLPAVAGFLMEKELEVLGKALSNPERPFTAIIGGAKVKDKIGVIENLLEKVDNLIIGGGLAYTFVKAKGYEIGKSLLEEDKIELAKSFMEKAKQKNVNFYMPVDVVVADDFSDSANKKVVSIEDIPADWEALDIGPKTVERYKEVIQNSKLVIWNGPMGVFELDSFANGTKGVAQALADANDTYSVIGGGDSAAAVEKFNLADKMDHISTGGGASLEFMEGKVLPGVAALNDK</sequence>